<evidence type="ECO:0000313" key="1">
    <source>
        <dbReference type="EMBL" id="AYG03027.1"/>
    </source>
</evidence>
<dbReference type="AlphaFoldDB" id="A0A387BPT8"/>
<evidence type="ECO:0000313" key="2">
    <source>
        <dbReference type="Proteomes" id="UP000275069"/>
    </source>
</evidence>
<name>A0A387BPT8_9MICO</name>
<dbReference type="Gene3D" id="1.25.40.10">
    <property type="entry name" value="Tetratricopeptide repeat domain"/>
    <property type="match status" value="1"/>
</dbReference>
<dbReference type="InterPro" id="IPR011990">
    <property type="entry name" value="TPR-like_helical_dom_sf"/>
</dbReference>
<protein>
    <recommendedName>
        <fullName evidence="3">Tetratricopeptide repeat protein</fullName>
    </recommendedName>
</protein>
<dbReference type="OrthoDB" id="4793449at2"/>
<sequence length="177" mass="20133">MSSIILGYDPETLRERVDLVEVGRRLAELGELRSRDALCERAWLLKVGGSLDDAMDVANEAYRLARFTGDRRSLQRPRMIRAQILQYQGRFEEAVTELSACIEEARTHEWHELEAFGLQHRGRVLFDEGADDLAAADFSEALRLRTENAAPADQIESAEFALETVKRRLESNVVPLF</sequence>
<organism evidence="1 2">
    <name type="scientific">Gryllotalpicola protaetiae</name>
    <dbReference type="NCBI Taxonomy" id="2419771"/>
    <lineage>
        <taxon>Bacteria</taxon>
        <taxon>Bacillati</taxon>
        <taxon>Actinomycetota</taxon>
        <taxon>Actinomycetes</taxon>
        <taxon>Micrococcales</taxon>
        <taxon>Microbacteriaceae</taxon>
        <taxon>Gryllotalpicola</taxon>
    </lineage>
</organism>
<dbReference type="SUPFAM" id="SSF48452">
    <property type="entry name" value="TPR-like"/>
    <property type="match status" value="1"/>
</dbReference>
<reference evidence="1 2" key="1">
    <citation type="submission" date="2018-09" db="EMBL/GenBank/DDBJ databases">
        <title>Genome sequencing of strain 2DFW10M-5.</title>
        <authorList>
            <person name="Heo J."/>
            <person name="Kim S.-J."/>
            <person name="Kwon S.-W."/>
        </authorList>
    </citation>
    <scope>NUCLEOTIDE SEQUENCE [LARGE SCALE GENOMIC DNA]</scope>
    <source>
        <strain evidence="1 2">2DFW10M-5</strain>
    </source>
</reference>
<dbReference type="EMBL" id="CP032624">
    <property type="protein sequence ID" value="AYG03027.1"/>
    <property type="molecule type" value="Genomic_DNA"/>
</dbReference>
<gene>
    <name evidence="1" type="ORF">D7I44_05465</name>
</gene>
<accession>A0A387BPT8</accession>
<dbReference type="RefSeq" id="WP_120788559.1">
    <property type="nucleotide sequence ID" value="NZ_CP032624.1"/>
</dbReference>
<keyword evidence="2" id="KW-1185">Reference proteome</keyword>
<dbReference type="Proteomes" id="UP000275069">
    <property type="component" value="Chromosome"/>
</dbReference>
<dbReference type="KEGG" id="gry:D7I44_05465"/>
<proteinExistence type="predicted"/>
<evidence type="ECO:0008006" key="3">
    <source>
        <dbReference type="Google" id="ProtNLM"/>
    </source>
</evidence>